<dbReference type="InterPro" id="IPR007612">
    <property type="entry name" value="LOR"/>
</dbReference>
<dbReference type="Gene3D" id="2.40.160.200">
    <property type="entry name" value="LURP1-related"/>
    <property type="match status" value="1"/>
</dbReference>
<sequence length="202" mass="22929">MAKIHPKSPIFIDSPCQYSSSEREIFTVWMKSLVINGNGCTVFGSEGEIVFRVDNYQTRRSREVFLMSSDGEVLFSVKRKNLQVFRSWGGHKFLNSKLHKEGEWFKVKRKCNIFRRGLIECDVILGCNKVTLSCYKIVGLKGKSTLKIMDCESRVIVQATPKQSFGGVSLGDDVLTLMVEPKIDQSFIMALVIVYAMINNKL</sequence>
<evidence type="ECO:0000313" key="3">
    <source>
        <dbReference type="Proteomes" id="UP000325081"/>
    </source>
</evidence>
<accession>A0A5A7QHV4</accession>
<evidence type="ECO:0000313" key="2">
    <source>
        <dbReference type="EMBL" id="GER44556.1"/>
    </source>
</evidence>
<dbReference type="PANTHER" id="PTHR31087:SF153">
    <property type="entry name" value="PROTEIN LURP-ONE-RELATED 11"/>
    <property type="match status" value="1"/>
</dbReference>
<dbReference type="SUPFAM" id="SSF54518">
    <property type="entry name" value="Tubby C-terminal domain-like"/>
    <property type="match status" value="1"/>
</dbReference>
<dbReference type="OrthoDB" id="652749at2759"/>
<dbReference type="Proteomes" id="UP000325081">
    <property type="component" value="Unassembled WGS sequence"/>
</dbReference>
<dbReference type="InterPro" id="IPR038595">
    <property type="entry name" value="LOR_sf"/>
</dbReference>
<dbReference type="PANTHER" id="PTHR31087">
    <property type="match status" value="1"/>
</dbReference>
<dbReference type="Pfam" id="PF04525">
    <property type="entry name" value="LOR"/>
    <property type="match status" value="1"/>
</dbReference>
<name>A0A5A7QHV4_STRAF</name>
<reference evidence="3" key="1">
    <citation type="journal article" date="2019" name="Curr. Biol.">
        <title>Genome Sequence of Striga asiatica Provides Insight into the Evolution of Plant Parasitism.</title>
        <authorList>
            <person name="Yoshida S."/>
            <person name="Kim S."/>
            <person name="Wafula E.K."/>
            <person name="Tanskanen J."/>
            <person name="Kim Y.M."/>
            <person name="Honaas L."/>
            <person name="Yang Z."/>
            <person name="Spallek T."/>
            <person name="Conn C.E."/>
            <person name="Ichihashi Y."/>
            <person name="Cheong K."/>
            <person name="Cui S."/>
            <person name="Der J.P."/>
            <person name="Gundlach H."/>
            <person name="Jiao Y."/>
            <person name="Hori C."/>
            <person name="Ishida J.K."/>
            <person name="Kasahara H."/>
            <person name="Kiba T."/>
            <person name="Kim M.S."/>
            <person name="Koo N."/>
            <person name="Laohavisit A."/>
            <person name="Lee Y.H."/>
            <person name="Lumba S."/>
            <person name="McCourt P."/>
            <person name="Mortimer J.C."/>
            <person name="Mutuku J.M."/>
            <person name="Nomura T."/>
            <person name="Sasaki-Sekimoto Y."/>
            <person name="Seto Y."/>
            <person name="Wang Y."/>
            <person name="Wakatake T."/>
            <person name="Sakakibara H."/>
            <person name="Demura T."/>
            <person name="Yamaguchi S."/>
            <person name="Yoneyama K."/>
            <person name="Manabe R.I."/>
            <person name="Nelson D.C."/>
            <person name="Schulman A.H."/>
            <person name="Timko M.P."/>
            <person name="dePamphilis C.W."/>
            <person name="Choi D."/>
            <person name="Shirasu K."/>
        </authorList>
    </citation>
    <scope>NUCLEOTIDE SEQUENCE [LARGE SCALE GENOMIC DNA]</scope>
    <source>
        <strain evidence="3">cv. UVA1</strain>
    </source>
</reference>
<organism evidence="2 3">
    <name type="scientific">Striga asiatica</name>
    <name type="common">Asiatic witchweed</name>
    <name type="synonym">Buchnera asiatica</name>
    <dbReference type="NCBI Taxonomy" id="4170"/>
    <lineage>
        <taxon>Eukaryota</taxon>
        <taxon>Viridiplantae</taxon>
        <taxon>Streptophyta</taxon>
        <taxon>Embryophyta</taxon>
        <taxon>Tracheophyta</taxon>
        <taxon>Spermatophyta</taxon>
        <taxon>Magnoliopsida</taxon>
        <taxon>eudicotyledons</taxon>
        <taxon>Gunneridae</taxon>
        <taxon>Pentapetalae</taxon>
        <taxon>asterids</taxon>
        <taxon>lamiids</taxon>
        <taxon>Lamiales</taxon>
        <taxon>Orobanchaceae</taxon>
        <taxon>Buchnereae</taxon>
        <taxon>Striga</taxon>
    </lineage>
</organism>
<dbReference type="InterPro" id="IPR025659">
    <property type="entry name" value="Tubby-like_C"/>
</dbReference>
<comment type="similarity">
    <text evidence="1">Belongs to the LOR family.</text>
</comment>
<dbReference type="AlphaFoldDB" id="A0A5A7QHV4"/>
<comment type="caution">
    <text evidence="2">The sequence shown here is derived from an EMBL/GenBank/DDBJ whole genome shotgun (WGS) entry which is preliminary data.</text>
</comment>
<proteinExistence type="inferred from homology"/>
<protein>
    <submittedName>
        <fullName evidence="2">Uncharacterized protein</fullName>
    </submittedName>
</protein>
<keyword evidence="3" id="KW-1185">Reference proteome</keyword>
<dbReference type="EMBL" id="BKCP01007015">
    <property type="protein sequence ID" value="GER44556.1"/>
    <property type="molecule type" value="Genomic_DNA"/>
</dbReference>
<evidence type="ECO:0000256" key="1">
    <source>
        <dbReference type="ARBA" id="ARBA00005437"/>
    </source>
</evidence>
<gene>
    <name evidence="2" type="ORF">STAS_21451</name>
</gene>